<dbReference type="InterPro" id="IPR039422">
    <property type="entry name" value="MarR/SlyA-like"/>
</dbReference>
<reference evidence="2 3" key="1">
    <citation type="journal article" date="2019" name="Int. J. Syst. Evol. Microbiol.">
        <title>The Global Catalogue of Microorganisms (GCM) 10K type strain sequencing project: providing services to taxonomists for standard genome sequencing and annotation.</title>
        <authorList>
            <consortium name="The Broad Institute Genomics Platform"/>
            <consortium name="The Broad Institute Genome Sequencing Center for Infectious Disease"/>
            <person name="Wu L."/>
            <person name="Ma J."/>
        </authorList>
    </citation>
    <scope>NUCLEOTIDE SEQUENCE [LARGE SCALE GENOMIC DNA]</scope>
    <source>
        <strain evidence="2 3">JCM 3106</strain>
    </source>
</reference>
<dbReference type="InterPro" id="IPR000835">
    <property type="entry name" value="HTH_MarR-typ"/>
</dbReference>
<dbReference type="SUPFAM" id="SSF46785">
    <property type="entry name" value="Winged helix' DNA-binding domain"/>
    <property type="match status" value="1"/>
</dbReference>
<dbReference type="InterPro" id="IPR036388">
    <property type="entry name" value="WH-like_DNA-bd_sf"/>
</dbReference>
<dbReference type="PROSITE" id="PS50995">
    <property type="entry name" value="HTH_MARR_2"/>
    <property type="match status" value="1"/>
</dbReference>
<dbReference type="InterPro" id="IPR036390">
    <property type="entry name" value="WH_DNA-bd_sf"/>
</dbReference>
<dbReference type="PANTHER" id="PTHR33164">
    <property type="entry name" value="TRANSCRIPTIONAL REGULATOR, MARR FAMILY"/>
    <property type="match status" value="1"/>
</dbReference>
<dbReference type="EMBL" id="BAAAWD010000013">
    <property type="protein sequence ID" value="GAA3017913.1"/>
    <property type="molecule type" value="Genomic_DNA"/>
</dbReference>
<proteinExistence type="predicted"/>
<protein>
    <recommendedName>
        <fullName evidence="1">HTH marR-type domain-containing protein</fullName>
    </recommendedName>
</protein>
<dbReference type="RefSeq" id="WP_344898906.1">
    <property type="nucleotide sequence ID" value="NZ_BAAAWD010000013.1"/>
</dbReference>
<gene>
    <name evidence="2" type="ORF">GCM10017559_47300</name>
</gene>
<sequence>MTSTSGEDRDVARLASRLRMLTLQRSDAWLDLDLTLPQLRVLFAVRRRDGCTVSELSETLGRRLAATSALVNRMVRAGLLQRVSDADDHRRVRLRLTDEAERMLTTTDQRSADRFAAILGRMSAQGRAALAGALSELIELVSADLAEDRTPGADPHRTEEGPP</sequence>
<evidence type="ECO:0000313" key="2">
    <source>
        <dbReference type="EMBL" id="GAA3017913.1"/>
    </source>
</evidence>
<feature type="domain" description="HTH marR-type" evidence="1">
    <location>
        <begin position="4"/>
        <end position="139"/>
    </location>
</feature>
<dbReference type="PANTHER" id="PTHR33164:SF43">
    <property type="entry name" value="HTH-TYPE TRANSCRIPTIONAL REPRESSOR YETL"/>
    <property type="match status" value="1"/>
</dbReference>
<name>A0ABN3Y480_9ACTN</name>
<dbReference type="Pfam" id="PF12802">
    <property type="entry name" value="MarR_2"/>
    <property type="match status" value="1"/>
</dbReference>
<dbReference type="SMART" id="SM00347">
    <property type="entry name" value="HTH_MARR"/>
    <property type="match status" value="1"/>
</dbReference>
<organism evidence="2 3">
    <name type="scientific">Streptosporangium longisporum</name>
    <dbReference type="NCBI Taxonomy" id="46187"/>
    <lineage>
        <taxon>Bacteria</taxon>
        <taxon>Bacillati</taxon>
        <taxon>Actinomycetota</taxon>
        <taxon>Actinomycetes</taxon>
        <taxon>Streptosporangiales</taxon>
        <taxon>Streptosporangiaceae</taxon>
        <taxon>Streptosporangium</taxon>
    </lineage>
</organism>
<comment type="caution">
    <text evidence="2">The sequence shown here is derived from an EMBL/GenBank/DDBJ whole genome shotgun (WGS) entry which is preliminary data.</text>
</comment>
<dbReference type="Proteomes" id="UP001499930">
    <property type="component" value="Unassembled WGS sequence"/>
</dbReference>
<keyword evidence="3" id="KW-1185">Reference proteome</keyword>
<evidence type="ECO:0000259" key="1">
    <source>
        <dbReference type="PROSITE" id="PS50995"/>
    </source>
</evidence>
<dbReference type="Gene3D" id="1.10.10.10">
    <property type="entry name" value="Winged helix-like DNA-binding domain superfamily/Winged helix DNA-binding domain"/>
    <property type="match status" value="1"/>
</dbReference>
<evidence type="ECO:0000313" key="3">
    <source>
        <dbReference type="Proteomes" id="UP001499930"/>
    </source>
</evidence>
<accession>A0ABN3Y480</accession>